<feature type="transmembrane region" description="Helical" evidence="9">
    <location>
        <begin position="271"/>
        <end position="295"/>
    </location>
</feature>
<feature type="transmembrane region" description="Helical" evidence="9">
    <location>
        <begin position="348"/>
        <end position="373"/>
    </location>
</feature>
<comment type="subcellular location">
    <subcellularLocation>
        <location evidence="1">Endomembrane system</location>
        <topology evidence="1">Multi-pass membrane protein</topology>
    </subcellularLocation>
    <subcellularLocation>
        <location evidence="2">Endoplasmic reticulum membrane</location>
    </subcellularLocation>
</comment>
<keyword evidence="3" id="KW-0328">Glycosyltransferase</keyword>
<keyword evidence="11" id="KW-1185">Reference proteome</keyword>
<keyword evidence="4" id="KW-0808">Transferase</keyword>
<keyword evidence="8 9" id="KW-0472">Membrane</keyword>
<keyword evidence="6" id="KW-0256">Endoplasmic reticulum</keyword>
<evidence type="ECO:0000256" key="8">
    <source>
        <dbReference type="ARBA" id="ARBA00023136"/>
    </source>
</evidence>
<dbReference type="STRING" id="332999.SAMN04488511_102270"/>
<dbReference type="Proteomes" id="UP000198836">
    <property type="component" value="Unassembled WGS sequence"/>
</dbReference>
<feature type="transmembrane region" description="Helical" evidence="9">
    <location>
        <begin position="130"/>
        <end position="148"/>
    </location>
</feature>
<accession>A0A1I0SNX9</accession>
<feature type="transmembrane region" description="Helical" evidence="9">
    <location>
        <begin position="323"/>
        <end position="342"/>
    </location>
</feature>
<sequence length="502" mass="58345">MTNISTCSRRNIYLENSTWFLTGMLMIYLFVAYNSSGYNNADEHFQIVEFANYKMGRTPESDLAWEFNAKIRSGIQPAVCYILMRLASWFGCNDPYAFAFFLRAVTAVGSIFIIRFFIRSYIHEVEFKYRCIYVLSSYLIWFLPYINVRFSSESWSGLFILLSLAIIKQDMRGKVKNLAYLLGLVSGVAILFRYQSAILVFGLFLWFFFMSGRDVVFLLKTALVILAVLMIGFTIDYWLYGEFCFTLYNYFQVNLIQDVASQYGILPWYEVIFYIIFSPGPIGIFLFAGLILLVFKKFNDPIFWAVIPFLVVHAIIPHKELRFLFPLANLIPIVLVLSYQQIARHTGVFKVVSLMVVVILSIYNVAGIICVALRPAGNGKIAVAQFIHRKYKNQKVILNCTEGINPYSDWAFPKDRFYAHELVKVNEIATIWQPRFYINTTERKSLLLISNDDITGPRTLDLLREQHYVLVFQNVSNLVQTLTLFYDRELNNKVLYLYEFKP</sequence>
<protein>
    <submittedName>
        <fullName evidence="10">Phosphatidylinositol glycan, class B</fullName>
    </submittedName>
</protein>
<dbReference type="GO" id="GO:0000030">
    <property type="term" value="F:mannosyltransferase activity"/>
    <property type="evidence" value="ECO:0007669"/>
    <property type="project" value="TreeGrafter"/>
</dbReference>
<evidence type="ECO:0000256" key="5">
    <source>
        <dbReference type="ARBA" id="ARBA00022692"/>
    </source>
</evidence>
<organism evidence="10 11">
    <name type="scientific">Pedobacter suwonensis</name>
    <dbReference type="NCBI Taxonomy" id="332999"/>
    <lineage>
        <taxon>Bacteria</taxon>
        <taxon>Pseudomonadati</taxon>
        <taxon>Bacteroidota</taxon>
        <taxon>Sphingobacteriia</taxon>
        <taxon>Sphingobacteriales</taxon>
        <taxon>Sphingobacteriaceae</taxon>
        <taxon>Pedobacter</taxon>
    </lineage>
</organism>
<dbReference type="AlphaFoldDB" id="A0A1I0SNX9"/>
<dbReference type="InterPro" id="IPR005599">
    <property type="entry name" value="GPI_mannosylTrfase"/>
</dbReference>
<evidence type="ECO:0000313" key="10">
    <source>
        <dbReference type="EMBL" id="SFA41208.1"/>
    </source>
</evidence>
<evidence type="ECO:0000256" key="7">
    <source>
        <dbReference type="ARBA" id="ARBA00022989"/>
    </source>
</evidence>
<evidence type="ECO:0000256" key="6">
    <source>
        <dbReference type="ARBA" id="ARBA00022824"/>
    </source>
</evidence>
<gene>
    <name evidence="10" type="ORF">SAMN04488511_102270</name>
</gene>
<name>A0A1I0SNX9_9SPHI</name>
<keyword evidence="7 9" id="KW-1133">Transmembrane helix</keyword>
<evidence type="ECO:0000256" key="2">
    <source>
        <dbReference type="ARBA" id="ARBA00004586"/>
    </source>
</evidence>
<evidence type="ECO:0000313" key="11">
    <source>
        <dbReference type="Proteomes" id="UP000198836"/>
    </source>
</evidence>
<feature type="transmembrane region" description="Helical" evidence="9">
    <location>
        <begin position="301"/>
        <end position="316"/>
    </location>
</feature>
<reference evidence="11" key="1">
    <citation type="submission" date="2016-10" db="EMBL/GenBank/DDBJ databases">
        <authorList>
            <person name="Varghese N."/>
            <person name="Submissions S."/>
        </authorList>
    </citation>
    <scope>NUCLEOTIDE SEQUENCE [LARGE SCALE GENOMIC DNA]</scope>
    <source>
        <strain evidence="11">DSM 18130</strain>
    </source>
</reference>
<proteinExistence type="predicted"/>
<evidence type="ECO:0000256" key="9">
    <source>
        <dbReference type="SAM" id="Phobius"/>
    </source>
</evidence>
<dbReference type="Pfam" id="PF03901">
    <property type="entry name" value="Glyco_transf_22"/>
    <property type="match status" value="1"/>
</dbReference>
<dbReference type="PANTHER" id="PTHR22760">
    <property type="entry name" value="GLYCOSYLTRANSFERASE"/>
    <property type="match status" value="1"/>
</dbReference>
<dbReference type="OrthoDB" id="620676at2"/>
<dbReference type="EMBL" id="FOJM01000002">
    <property type="protein sequence ID" value="SFA41208.1"/>
    <property type="molecule type" value="Genomic_DNA"/>
</dbReference>
<feature type="transmembrane region" description="Helical" evidence="9">
    <location>
        <begin position="215"/>
        <end position="240"/>
    </location>
</feature>
<dbReference type="GO" id="GO:0012505">
    <property type="term" value="C:endomembrane system"/>
    <property type="evidence" value="ECO:0007669"/>
    <property type="project" value="UniProtKB-SubCell"/>
</dbReference>
<feature type="transmembrane region" description="Helical" evidence="9">
    <location>
        <begin position="96"/>
        <end position="118"/>
    </location>
</feature>
<keyword evidence="5 9" id="KW-0812">Transmembrane</keyword>
<evidence type="ECO:0000256" key="1">
    <source>
        <dbReference type="ARBA" id="ARBA00004127"/>
    </source>
</evidence>
<feature type="transmembrane region" description="Helical" evidence="9">
    <location>
        <begin position="178"/>
        <end position="209"/>
    </location>
</feature>
<evidence type="ECO:0000256" key="4">
    <source>
        <dbReference type="ARBA" id="ARBA00022679"/>
    </source>
</evidence>
<dbReference type="RefSeq" id="WP_090980498.1">
    <property type="nucleotide sequence ID" value="NZ_FOJM01000002.1"/>
</dbReference>
<feature type="transmembrane region" description="Helical" evidence="9">
    <location>
        <begin position="12"/>
        <end position="33"/>
    </location>
</feature>
<evidence type="ECO:0000256" key="3">
    <source>
        <dbReference type="ARBA" id="ARBA00022676"/>
    </source>
</evidence>